<feature type="compositionally biased region" description="Basic and acidic residues" evidence="1">
    <location>
        <begin position="104"/>
        <end position="129"/>
    </location>
</feature>
<feature type="compositionally biased region" description="Basic and acidic residues" evidence="1">
    <location>
        <begin position="1"/>
        <end position="23"/>
    </location>
</feature>
<feature type="non-terminal residue" evidence="2">
    <location>
        <position position="164"/>
    </location>
</feature>
<dbReference type="EMBL" id="BEZZ01266911">
    <property type="protein sequence ID" value="GCC49236.1"/>
    <property type="molecule type" value="Genomic_DNA"/>
</dbReference>
<gene>
    <name evidence="2" type="ORF">chiPu_0033601</name>
</gene>
<protein>
    <submittedName>
        <fullName evidence="2">Uncharacterized protein</fullName>
    </submittedName>
</protein>
<feature type="region of interest" description="Disordered" evidence="1">
    <location>
        <begin position="1"/>
        <end position="82"/>
    </location>
</feature>
<evidence type="ECO:0000313" key="2">
    <source>
        <dbReference type="EMBL" id="GCC49236.1"/>
    </source>
</evidence>
<organism evidence="2 3">
    <name type="scientific">Chiloscyllium punctatum</name>
    <name type="common">Brownbanded bambooshark</name>
    <name type="synonym">Hemiscyllium punctatum</name>
    <dbReference type="NCBI Taxonomy" id="137246"/>
    <lineage>
        <taxon>Eukaryota</taxon>
        <taxon>Metazoa</taxon>
        <taxon>Chordata</taxon>
        <taxon>Craniata</taxon>
        <taxon>Vertebrata</taxon>
        <taxon>Chondrichthyes</taxon>
        <taxon>Elasmobranchii</taxon>
        <taxon>Galeomorphii</taxon>
        <taxon>Galeoidea</taxon>
        <taxon>Orectolobiformes</taxon>
        <taxon>Hemiscylliidae</taxon>
        <taxon>Chiloscyllium</taxon>
    </lineage>
</organism>
<accession>A0A401U321</accession>
<keyword evidence="3" id="KW-1185">Reference proteome</keyword>
<name>A0A401U321_CHIPU</name>
<dbReference type="AlphaFoldDB" id="A0A401U321"/>
<evidence type="ECO:0000313" key="3">
    <source>
        <dbReference type="Proteomes" id="UP000287033"/>
    </source>
</evidence>
<comment type="caution">
    <text evidence="2">The sequence shown here is derived from an EMBL/GenBank/DDBJ whole genome shotgun (WGS) entry which is preliminary data.</text>
</comment>
<feature type="region of interest" description="Disordered" evidence="1">
    <location>
        <begin position="104"/>
        <end position="164"/>
    </location>
</feature>
<reference evidence="2 3" key="1">
    <citation type="journal article" date="2018" name="Nat. Ecol. Evol.">
        <title>Shark genomes provide insights into elasmobranch evolution and the origin of vertebrates.</title>
        <authorList>
            <person name="Hara Y"/>
            <person name="Yamaguchi K"/>
            <person name="Onimaru K"/>
            <person name="Kadota M"/>
            <person name="Koyanagi M"/>
            <person name="Keeley SD"/>
            <person name="Tatsumi K"/>
            <person name="Tanaka K"/>
            <person name="Motone F"/>
            <person name="Kageyama Y"/>
            <person name="Nozu R"/>
            <person name="Adachi N"/>
            <person name="Nishimura O"/>
            <person name="Nakagawa R"/>
            <person name="Tanegashima C"/>
            <person name="Kiyatake I"/>
            <person name="Matsumoto R"/>
            <person name="Murakumo K"/>
            <person name="Nishida K"/>
            <person name="Terakita A"/>
            <person name="Kuratani S"/>
            <person name="Sato K"/>
            <person name="Hyodo S Kuraku.S."/>
        </authorList>
    </citation>
    <scope>NUCLEOTIDE SEQUENCE [LARGE SCALE GENOMIC DNA]</scope>
</reference>
<evidence type="ECO:0000256" key="1">
    <source>
        <dbReference type="SAM" id="MobiDB-lite"/>
    </source>
</evidence>
<feature type="compositionally biased region" description="Basic and acidic residues" evidence="1">
    <location>
        <begin position="140"/>
        <end position="164"/>
    </location>
</feature>
<feature type="compositionally biased region" description="Acidic residues" evidence="1">
    <location>
        <begin position="24"/>
        <end position="40"/>
    </location>
</feature>
<dbReference type="Proteomes" id="UP000287033">
    <property type="component" value="Unassembled WGS sequence"/>
</dbReference>
<sequence length="164" mass="19230">MRHGAEDPRLRQQHDEDHRRQPEQDAELDEGTEPADADSIDADRDRIRHAEPVIRHDAGQHESNRNIERSADHERAEDADRHVALRPLRLLRRGRDRIEADIGEENHRRAADHARPAEYARTGIRRDQRAVGIARRHPVRQRDRGRRSGEKQCDHDKLHHDNES</sequence>
<proteinExistence type="predicted"/>
<feature type="compositionally biased region" description="Basic and acidic residues" evidence="1">
    <location>
        <begin position="41"/>
        <end position="82"/>
    </location>
</feature>